<keyword evidence="7" id="KW-0342">GTP-binding</keyword>
<dbReference type="SMART" id="SM00963">
    <property type="entry name" value="SRP54_N"/>
    <property type="match status" value="1"/>
</dbReference>
<dbReference type="InterPro" id="IPR011012">
    <property type="entry name" value="Longin-like_dom_sf"/>
</dbReference>
<keyword evidence="5 12" id="KW-0064">Aspartyl protease</keyword>
<comment type="caution">
    <text evidence="16">The sequence shown here is derived from an EMBL/GenBank/DDBJ whole genome shotgun (WGS) entry which is preliminary data.</text>
</comment>
<evidence type="ECO:0000256" key="4">
    <source>
        <dbReference type="ARBA" id="ARBA00022741"/>
    </source>
</evidence>
<keyword evidence="14" id="KW-1133">Transmembrane helix</keyword>
<dbReference type="SUPFAM" id="SSF47364">
    <property type="entry name" value="Domain of the SRP/SRP receptor G-proteins"/>
    <property type="match status" value="1"/>
</dbReference>
<feature type="region of interest" description="Disordered" evidence="13">
    <location>
        <begin position="384"/>
        <end position="405"/>
    </location>
</feature>
<keyword evidence="14" id="KW-0812">Transmembrane</keyword>
<dbReference type="PROSITE" id="PS00300">
    <property type="entry name" value="SRP54"/>
    <property type="match status" value="1"/>
</dbReference>
<name>A0A8H6S969_9AGAR</name>
<dbReference type="PROSITE" id="PS00141">
    <property type="entry name" value="ASP_PROTEASE"/>
    <property type="match status" value="1"/>
</dbReference>
<dbReference type="GO" id="GO:0006508">
    <property type="term" value="P:proteolysis"/>
    <property type="evidence" value="ECO:0007669"/>
    <property type="project" value="UniProtKB-KW"/>
</dbReference>
<evidence type="ECO:0000256" key="5">
    <source>
        <dbReference type="ARBA" id="ARBA00022750"/>
    </source>
</evidence>
<dbReference type="InterPro" id="IPR003593">
    <property type="entry name" value="AAA+_ATPase"/>
</dbReference>
<feature type="active site" evidence="10">
    <location>
        <position position="270"/>
    </location>
</feature>
<feature type="compositionally biased region" description="Basic residues" evidence="13">
    <location>
        <begin position="709"/>
        <end position="720"/>
    </location>
</feature>
<dbReference type="RefSeq" id="XP_037216673.1">
    <property type="nucleotide sequence ID" value="XM_037367279.1"/>
</dbReference>
<dbReference type="FunFam" id="1.20.120.140:FF:000009">
    <property type="entry name" value="Signal sequence receptor alpha subunit"/>
    <property type="match status" value="1"/>
</dbReference>
<dbReference type="CDD" id="cd17876">
    <property type="entry name" value="SRalpha_C"/>
    <property type="match status" value="1"/>
</dbReference>
<dbReference type="Pfam" id="PF02881">
    <property type="entry name" value="SRP54_N"/>
    <property type="match status" value="1"/>
</dbReference>
<dbReference type="Gene3D" id="3.30.450.60">
    <property type="match status" value="1"/>
</dbReference>
<dbReference type="GO" id="GO:0006886">
    <property type="term" value="P:intracellular protein transport"/>
    <property type="evidence" value="ECO:0007669"/>
    <property type="project" value="InterPro"/>
</dbReference>
<evidence type="ECO:0000256" key="8">
    <source>
        <dbReference type="ARBA" id="ARBA00023136"/>
    </source>
</evidence>
<dbReference type="GO" id="GO:0005525">
    <property type="term" value="F:GTP binding"/>
    <property type="evidence" value="ECO:0007669"/>
    <property type="project" value="UniProtKB-KW"/>
</dbReference>
<dbReference type="InterPro" id="IPR036225">
    <property type="entry name" value="SRP/SRP_N"/>
</dbReference>
<dbReference type="Pfam" id="PF04086">
    <property type="entry name" value="SRP-alpha_N"/>
    <property type="match status" value="1"/>
</dbReference>
<dbReference type="PROSITE" id="PS51767">
    <property type="entry name" value="PEPTIDASE_A1"/>
    <property type="match status" value="1"/>
</dbReference>
<dbReference type="Pfam" id="PF00448">
    <property type="entry name" value="SRP54"/>
    <property type="match status" value="1"/>
</dbReference>
<dbReference type="GO" id="GO:0003924">
    <property type="term" value="F:GTPase activity"/>
    <property type="evidence" value="ECO:0007669"/>
    <property type="project" value="InterPro"/>
</dbReference>
<comment type="similarity">
    <text evidence="2 12">Belongs to the peptidase A1 family.</text>
</comment>
<evidence type="ECO:0000313" key="17">
    <source>
        <dbReference type="Proteomes" id="UP000636479"/>
    </source>
</evidence>
<evidence type="ECO:0000256" key="10">
    <source>
        <dbReference type="PIRSR" id="PIRSR601461-1"/>
    </source>
</evidence>
<feature type="transmembrane region" description="Helical" evidence="14">
    <location>
        <begin position="456"/>
        <end position="476"/>
    </location>
</feature>
<evidence type="ECO:0000313" key="16">
    <source>
        <dbReference type="EMBL" id="KAF7295310.1"/>
    </source>
</evidence>
<dbReference type="EMBL" id="JACAZF010000009">
    <property type="protein sequence ID" value="KAF7295310.1"/>
    <property type="molecule type" value="Genomic_DNA"/>
</dbReference>
<dbReference type="InterPro" id="IPR027417">
    <property type="entry name" value="P-loop_NTPase"/>
</dbReference>
<keyword evidence="8 14" id="KW-0472">Membrane</keyword>
<dbReference type="InterPro" id="IPR034164">
    <property type="entry name" value="Pepsin-like_dom"/>
</dbReference>
<dbReference type="Proteomes" id="UP000636479">
    <property type="component" value="Unassembled WGS sequence"/>
</dbReference>
<evidence type="ECO:0000256" key="11">
    <source>
        <dbReference type="PIRSR" id="PIRSR601461-2"/>
    </source>
</evidence>
<dbReference type="AlphaFoldDB" id="A0A8H6S969"/>
<dbReference type="InterPro" id="IPR001461">
    <property type="entry name" value="Aspartic_peptidase_A1"/>
</dbReference>
<dbReference type="InterPro" id="IPR042101">
    <property type="entry name" value="SRP54_N_sf"/>
</dbReference>
<dbReference type="CDD" id="cd05471">
    <property type="entry name" value="pepsin_like"/>
    <property type="match status" value="1"/>
</dbReference>
<evidence type="ECO:0000256" key="3">
    <source>
        <dbReference type="ARBA" id="ARBA00008531"/>
    </source>
</evidence>
<proteinExistence type="inferred from homology"/>
<organism evidence="16 17">
    <name type="scientific">Mycena indigotica</name>
    <dbReference type="NCBI Taxonomy" id="2126181"/>
    <lineage>
        <taxon>Eukaryota</taxon>
        <taxon>Fungi</taxon>
        <taxon>Dikarya</taxon>
        <taxon>Basidiomycota</taxon>
        <taxon>Agaricomycotina</taxon>
        <taxon>Agaricomycetes</taxon>
        <taxon>Agaricomycetidae</taxon>
        <taxon>Agaricales</taxon>
        <taxon>Marasmiineae</taxon>
        <taxon>Mycenaceae</taxon>
        <taxon>Mycena</taxon>
    </lineage>
</organism>
<comment type="subcellular location">
    <subcellularLocation>
        <location evidence="1">Endoplasmic reticulum membrane</location>
        <topology evidence="1">Peripheral membrane protein</topology>
        <orientation evidence="1">Cytoplasmic side</orientation>
    </subcellularLocation>
</comment>
<dbReference type="GO" id="GO:0005047">
    <property type="term" value="F:signal recognition particle binding"/>
    <property type="evidence" value="ECO:0007669"/>
    <property type="project" value="InterPro"/>
</dbReference>
<evidence type="ECO:0000256" key="1">
    <source>
        <dbReference type="ARBA" id="ARBA00004397"/>
    </source>
</evidence>
<keyword evidence="4" id="KW-0547">Nucleotide-binding</keyword>
<dbReference type="InterPro" id="IPR001969">
    <property type="entry name" value="Aspartic_peptidase_AS"/>
</dbReference>
<keyword evidence="9" id="KW-0675">Receptor</keyword>
<dbReference type="SMART" id="SM00382">
    <property type="entry name" value="AAA"/>
    <property type="match status" value="1"/>
</dbReference>
<dbReference type="InterPro" id="IPR013822">
    <property type="entry name" value="Signal_recog_particl_SRP54_hlx"/>
</dbReference>
<dbReference type="PRINTS" id="PR00792">
    <property type="entry name" value="PEPSIN"/>
</dbReference>
<evidence type="ECO:0000259" key="15">
    <source>
        <dbReference type="PROSITE" id="PS51767"/>
    </source>
</evidence>
<keyword evidence="12" id="KW-0645">Protease</keyword>
<accession>A0A8H6S969</accession>
<feature type="disulfide bond" evidence="11">
    <location>
        <begin position="81"/>
        <end position="86"/>
    </location>
</feature>
<dbReference type="InterPro" id="IPR007222">
    <property type="entry name" value="Sig_recog_particle_rcpt_asu_N"/>
</dbReference>
<dbReference type="GO" id="GO:0004190">
    <property type="term" value="F:aspartic-type endopeptidase activity"/>
    <property type="evidence" value="ECO:0007669"/>
    <property type="project" value="UniProtKB-KW"/>
</dbReference>
<dbReference type="Pfam" id="PF00026">
    <property type="entry name" value="Asp"/>
    <property type="match status" value="1"/>
</dbReference>
<keyword evidence="12" id="KW-0378">Hydrolase</keyword>
<gene>
    <name evidence="16" type="ORF">MIND_01070300</name>
</gene>
<dbReference type="InterPro" id="IPR000897">
    <property type="entry name" value="SRP54_GTPase_dom"/>
</dbReference>
<comment type="similarity">
    <text evidence="3">Belongs to the GTP-binding SRP family.</text>
</comment>
<evidence type="ECO:0000256" key="13">
    <source>
        <dbReference type="SAM" id="MobiDB-lite"/>
    </source>
</evidence>
<dbReference type="OrthoDB" id="1727884at2759"/>
<evidence type="ECO:0000256" key="9">
    <source>
        <dbReference type="ARBA" id="ARBA00023170"/>
    </source>
</evidence>
<evidence type="ECO:0000256" key="12">
    <source>
        <dbReference type="RuleBase" id="RU000454"/>
    </source>
</evidence>
<dbReference type="FunFam" id="3.40.50.300:FF:000188">
    <property type="entry name" value="signal recognition particle receptor subunit alpha"/>
    <property type="match status" value="1"/>
</dbReference>
<dbReference type="SMART" id="SM00962">
    <property type="entry name" value="SRP54"/>
    <property type="match status" value="1"/>
</dbReference>
<dbReference type="GO" id="GO:0006614">
    <property type="term" value="P:SRP-dependent cotranslational protein targeting to membrane"/>
    <property type="evidence" value="ECO:0007669"/>
    <property type="project" value="InterPro"/>
</dbReference>
<feature type="transmembrane region" description="Helical" evidence="14">
    <location>
        <begin position="430"/>
        <end position="449"/>
    </location>
</feature>
<evidence type="ECO:0000256" key="6">
    <source>
        <dbReference type="ARBA" id="ARBA00022824"/>
    </source>
</evidence>
<keyword evidence="11" id="KW-1015">Disulfide bond</keyword>
<dbReference type="PANTHER" id="PTHR43134">
    <property type="entry name" value="SIGNAL RECOGNITION PARTICLE RECEPTOR SUBUNIT ALPHA"/>
    <property type="match status" value="1"/>
</dbReference>
<feature type="compositionally biased region" description="Acidic residues" evidence="13">
    <location>
        <begin position="390"/>
        <end position="403"/>
    </location>
</feature>
<dbReference type="InterPro" id="IPR021109">
    <property type="entry name" value="Peptidase_aspartic_dom_sf"/>
</dbReference>
<dbReference type="Gene3D" id="3.40.50.300">
    <property type="entry name" value="P-loop containing nucleotide triphosphate hydrolases"/>
    <property type="match status" value="1"/>
</dbReference>
<reference evidence="16" key="1">
    <citation type="submission" date="2020-05" db="EMBL/GenBank/DDBJ databases">
        <title>Mycena genomes resolve the evolution of fungal bioluminescence.</title>
        <authorList>
            <person name="Tsai I.J."/>
        </authorList>
    </citation>
    <scope>NUCLEOTIDE SEQUENCE</scope>
    <source>
        <strain evidence="16">171206Taipei</strain>
    </source>
</reference>
<dbReference type="GO" id="GO:0005785">
    <property type="term" value="C:signal recognition particle receptor complex"/>
    <property type="evidence" value="ECO:0007669"/>
    <property type="project" value="InterPro"/>
</dbReference>
<feature type="compositionally biased region" description="Basic residues" evidence="13">
    <location>
        <begin position="673"/>
        <end position="684"/>
    </location>
</feature>
<dbReference type="Gene3D" id="1.20.120.140">
    <property type="entry name" value="Signal recognition particle SRP54, nucleotide-binding domain"/>
    <property type="match status" value="1"/>
</dbReference>
<keyword evidence="17" id="KW-1185">Reference proteome</keyword>
<feature type="domain" description="Peptidase A1" evidence="15">
    <location>
        <begin position="50"/>
        <end position="370"/>
    </location>
</feature>
<feature type="active site" evidence="10">
    <location>
        <position position="68"/>
    </location>
</feature>
<keyword evidence="6" id="KW-0256">Endoplasmic reticulum</keyword>
<dbReference type="SUPFAM" id="SSF64356">
    <property type="entry name" value="SNARE-like"/>
    <property type="match status" value="1"/>
</dbReference>
<dbReference type="SUPFAM" id="SSF52540">
    <property type="entry name" value="P-loop containing nucleoside triphosphate hydrolases"/>
    <property type="match status" value="1"/>
</dbReference>
<dbReference type="InterPro" id="IPR033121">
    <property type="entry name" value="PEPTIDASE_A1"/>
</dbReference>
<dbReference type="PANTHER" id="PTHR43134:SF1">
    <property type="entry name" value="SIGNAL RECOGNITION PARTICLE RECEPTOR SUBUNIT ALPHA"/>
    <property type="match status" value="1"/>
</dbReference>
<evidence type="ECO:0000256" key="14">
    <source>
        <dbReference type="SAM" id="Phobius"/>
    </source>
</evidence>
<dbReference type="SUPFAM" id="SSF50630">
    <property type="entry name" value="Acid proteases"/>
    <property type="match status" value="1"/>
</dbReference>
<evidence type="ECO:0000256" key="7">
    <source>
        <dbReference type="ARBA" id="ARBA00023134"/>
    </source>
</evidence>
<evidence type="ECO:0000256" key="2">
    <source>
        <dbReference type="ARBA" id="ARBA00007447"/>
    </source>
</evidence>
<dbReference type="CDD" id="cd14826">
    <property type="entry name" value="SR_alpha_SRX"/>
    <property type="match status" value="1"/>
</dbReference>
<sequence>MFLPALAVRAEQSGLSLPISRVPARTFARLPHLGQAVGGIDVFNSQQYTYNVKAGIGEPPQLFEYVLDTGSSDFWVCDSSCQDSDCKAVTCFSSDASNTLIDAQLPFNLNYLAGRVRGEIVYDTVSFGSYRIKNQALATVFQTAELGLASSMTSGILGLCFPASAAISSAAGATLLENLMSSFNPAQRFFAFHLPRMSGSSDPNASFTIGKLDPQLAPNPSLLATSPVIRTGPRYDYWKLSILRLTLNGVPFEISSSRIPSASYPIAVLDSGTTLILGPVADVKAFYRLLGEGARYSPETGYQSLANRLPNMSFTQLTLHGLEGADGGWCTGGIQGNDKVNSADWLLGDTFLRNVYAVHYYEPVPQIGLLSLTNPDKALSEFRQQRGPDVDEQGNPDEEEDAKPDEIDAWNTDTELVKRWEHQPDGRTTLIFAIVAGGVGFVLGGIGVVGWRITQFINLLLAITCLKCLITSQYPIKASGIVLWSRAFTPDASQLASSSASPVNSLVREALIEGRTAEEKYEKDGYAVKWTFVNDLELIFVVAYQRILQLTYVDDLLAALKTLFVKMFQPFLATFVASLHALNSGKATVVQTASALNFADAFEGWDKIFDKLLRNLEDKAAQDRKSRLRPVVRAPAEESNSPPSEDSETQPTQASDTPLDEQQIARNVQALKNRLRGRGGKRGGRGPSRMDSGSGRDSVPNSDSESAPTKRKSKVAKAQRKWGDQAPTEDDMASLDFSMDSPADAMGTSQDLDALVDSTSLGTRSKDGTYEVKDWEFSKDDDDNAIADALKSADVTKSGASASSLGALGSLFSRLTGSKVLTEQDLKPVLDGMKQHLMKKNVAKEIADKVCEGVGESLVGKKVGGFQTTNAAVRLALSTSLTRILTPKTSTDLLLSIRTKLSSPLTSTQQRMPYSITFVGVNGVGKSTNLSKVCFWLIQNGFRVLIAACDTFRSGAVEQLRVHVRNLGMLGVNGATDSKGRVELFERGYGKDAAGIAREAISYAKDNDFDVVLIDTAGRMQDNEPLMRALAKLVAVNTPDKIIFVGEALVGNEAVDQLTKFDRALRDFSSASGAGKGRGIDGMLVTKWDTVDDKVGAALSMTYVTGQPIIFVGCGQTYTDLRQLRVANVVQAILAN</sequence>
<feature type="region of interest" description="Disordered" evidence="13">
    <location>
        <begin position="624"/>
        <end position="748"/>
    </location>
</feature>
<dbReference type="GeneID" id="59349795"/>
<protein>
    <submittedName>
        <fullName evidence="16">Signal recognition particle binding protein</fullName>
    </submittedName>
</protein>
<dbReference type="Gene3D" id="2.40.70.10">
    <property type="entry name" value="Acid Proteases"/>
    <property type="match status" value="2"/>
</dbReference>